<dbReference type="FunFam" id="3.30.70.141:FF:000002">
    <property type="entry name" value="Nucleoside diphosphate kinase"/>
    <property type="match status" value="1"/>
</dbReference>
<evidence type="ECO:0000256" key="2">
    <source>
        <dbReference type="ARBA" id="ARBA00008142"/>
    </source>
</evidence>
<evidence type="ECO:0000256" key="3">
    <source>
        <dbReference type="ARBA" id="ARBA00022679"/>
    </source>
</evidence>
<evidence type="ECO:0000256" key="7">
    <source>
        <dbReference type="PROSITE-ProRule" id="PRU00706"/>
    </source>
</evidence>
<dbReference type="AlphaFoldDB" id="A0A814TKA6"/>
<dbReference type="GO" id="GO:0005524">
    <property type="term" value="F:ATP binding"/>
    <property type="evidence" value="ECO:0007669"/>
    <property type="project" value="UniProtKB-KW"/>
</dbReference>
<dbReference type="CDD" id="cd04413">
    <property type="entry name" value="NDPk_I"/>
    <property type="match status" value="1"/>
</dbReference>
<keyword evidence="6 9" id="KW-0067">ATP-binding</keyword>
<sequence>MANTREHTFIMVKHDGVQRGLIGEIIRRFENRGFKLVAIKSVQATRAQLEVHYEDHKGKNYFESLLGYGSSGPAIAMVWEGHGVITAGRSILGATDPIKAQPGTIRGDYATAIGRNVVHGSDSEKAAKREIDVWFKPEEILTWHRAGAQHLHDKYNE</sequence>
<evidence type="ECO:0000313" key="12">
    <source>
        <dbReference type="Proteomes" id="UP000663828"/>
    </source>
</evidence>
<feature type="domain" description="Nucleoside diphosphate kinase-like" evidence="10">
    <location>
        <begin position="5"/>
        <end position="142"/>
    </location>
</feature>
<dbReference type="InterPro" id="IPR034907">
    <property type="entry name" value="NDK-like_dom"/>
</dbReference>
<evidence type="ECO:0000256" key="5">
    <source>
        <dbReference type="ARBA" id="ARBA00022777"/>
    </source>
</evidence>
<dbReference type="InterPro" id="IPR036850">
    <property type="entry name" value="NDK-like_dom_sf"/>
</dbReference>
<organism evidence="11 12">
    <name type="scientific">Adineta ricciae</name>
    <name type="common">Rotifer</name>
    <dbReference type="NCBI Taxonomy" id="249248"/>
    <lineage>
        <taxon>Eukaryota</taxon>
        <taxon>Metazoa</taxon>
        <taxon>Spiralia</taxon>
        <taxon>Gnathifera</taxon>
        <taxon>Rotifera</taxon>
        <taxon>Eurotatoria</taxon>
        <taxon>Bdelloidea</taxon>
        <taxon>Adinetida</taxon>
        <taxon>Adinetidae</taxon>
        <taxon>Adineta</taxon>
    </lineage>
</organism>
<keyword evidence="4 9" id="KW-0547">Nucleotide-binding</keyword>
<dbReference type="EC" id="2.7.4.6" evidence="9"/>
<evidence type="ECO:0000259" key="10">
    <source>
        <dbReference type="SMART" id="SM00562"/>
    </source>
</evidence>
<dbReference type="Pfam" id="PF00334">
    <property type="entry name" value="NDK"/>
    <property type="match status" value="1"/>
</dbReference>
<evidence type="ECO:0000256" key="1">
    <source>
        <dbReference type="ARBA" id="ARBA00001946"/>
    </source>
</evidence>
<dbReference type="PROSITE" id="PS00469">
    <property type="entry name" value="NDPK"/>
    <property type="match status" value="1"/>
</dbReference>
<dbReference type="InterPro" id="IPR001564">
    <property type="entry name" value="Nucleoside_diP_kinase"/>
</dbReference>
<reference evidence="11" key="1">
    <citation type="submission" date="2021-02" db="EMBL/GenBank/DDBJ databases">
        <authorList>
            <person name="Nowell W R."/>
        </authorList>
    </citation>
    <scope>NUCLEOTIDE SEQUENCE</scope>
</reference>
<dbReference type="GO" id="GO:0006241">
    <property type="term" value="P:CTP biosynthetic process"/>
    <property type="evidence" value="ECO:0007669"/>
    <property type="project" value="InterPro"/>
</dbReference>
<dbReference type="Proteomes" id="UP000663828">
    <property type="component" value="Unassembled WGS sequence"/>
</dbReference>
<proteinExistence type="inferred from homology"/>
<dbReference type="GO" id="GO:0006183">
    <property type="term" value="P:GTP biosynthetic process"/>
    <property type="evidence" value="ECO:0007669"/>
    <property type="project" value="InterPro"/>
</dbReference>
<evidence type="ECO:0000256" key="4">
    <source>
        <dbReference type="ARBA" id="ARBA00022741"/>
    </source>
</evidence>
<comment type="caution">
    <text evidence="11">The sequence shown here is derived from an EMBL/GenBank/DDBJ whole genome shotgun (WGS) entry which is preliminary data.</text>
</comment>
<evidence type="ECO:0000256" key="6">
    <source>
        <dbReference type="ARBA" id="ARBA00022840"/>
    </source>
</evidence>
<comment type="similarity">
    <text evidence="2 7 8">Belongs to the NDK family.</text>
</comment>
<dbReference type="PRINTS" id="PR01243">
    <property type="entry name" value="NUCDPKINASE"/>
</dbReference>
<dbReference type="EMBL" id="CAJNOR010001553">
    <property type="protein sequence ID" value="CAF1162872.1"/>
    <property type="molecule type" value="Genomic_DNA"/>
</dbReference>
<protein>
    <recommendedName>
        <fullName evidence="9">Nucleoside diphosphate kinase</fullName>
        <ecNumber evidence="9">2.7.4.6</ecNumber>
    </recommendedName>
</protein>
<dbReference type="PROSITE" id="PS51374">
    <property type="entry name" value="NDPK_LIKE"/>
    <property type="match status" value="1"/>
</dbReference>
<dbReference type="GO" id="GO:0006228">
    <property type="term" value="P:UTP biosynthetic process"/>
    <property type="evidence" value="ECO:0007669"/>
    <property type="project" value="InterPro"/>
</dbReference>
<comment type="caution">
    <text evidence="7">Lacks conserved residue(s) required for the propagation of feature annotation.</text>
</comment>
<comment type="cofactor">
    <cofactor evidence="1">
        <name>Mg(2+)</name>
        <dbReference type="ChEBI" id="CHEBI:18420"/>
    </cofactor>
</comment>
<dbReference type="HAMAP" id="MF_00451">
    <property type="entry name" value="NDP_kinase"/>
    <property type="match status" value="1"/>
</dbReference>
<evidence type="ECO:0000313" key="11">
    <source>
        <dbReference type="EMBL" id="CAF1162872.1"/>
    </source>
</evidence>
<dbReference type="SMART" id="SM00562">
    <property type="entry name" value="NDK"/>
    <property type="match status" value="1"/>
</dbReference>
<gene>
    <name evidence="11" type="ORF">XAT740_LOCUS21583</name>
</gene>
<name>A0A814TKA6_ADIRI</name>
<keyword evidence="5 9" id="KW-0418">Kinase</keyword>
<dbReference type="Gene3D" id="3.30.70.141">
    <property type="entry name" value="Nucleoside diphosphate kinase-like domain"/>
    <property type="match status" value="1"/>
</dbReference>
<dbReference type="SUPFAM" id="SSF54919">
    <property type="entry name" value="Nucleoside diphosphate kinase, NDK"/>
    <property type="match status" value="1"/>
</dbReference>
<accession>A0A814TKA6</accession>
<dbReference type="PANTHER" id="PTHR11349">
    <property type="entry name" value="NUCLEOSIDE DIPHOSPHATE KINASE"/>
    <property type="match status" value="1"/>
</dbReference>
<keyword evidence="12" id="KW-1185">Reference proteome</keyword>
<comment type="catalytic activity">
    <reaction evidence="9">
        <text>a 2'-deoxyribonucleoside 5'-diphosphate + ATP = a 2'-deoxyribonucleoside 5'-triphosphate + ADP</text>
        <dbReference type="Rhea" id="RHEA:44640"/>
        <dbReference type="ChEBI" id="CHEBI:30616"/>
        <dbReference type="ChEBI" id="CHEBI:61560"/>
        <dbReference type="ChEBI" id="CHEBI:73316"/>
        <dbReference type="ChEBI" id="CHEBI:456216"/>
        <dbReference type="EC" id="2.7.4.6"/>
    </reaction>
</comment>
<dbReference type="NCBIfam" id="NF001908">
    <property type="entry name" value="PRK00668.1"/>
    <property type="match status" value="1"/>
</dbReference>
<dbReference type="InterPro" id="IPR023005">
    <property type="entry name" value="Nucleoside_diP_kinase_AS"/>
</dbReference>
<dbReference type="GO" id="GO:0004550">
    <property type="term" value="F:nucleoside diphosphate kinase activity"/>
    <property type="evidence" value="ECO:0007669"/>
    <property type="project" value="UniProtKB-EC"/>
</dbReference>
<keyword evidence="3 9" id="KW-0808">Transferase</keyword>
<evidence type="ECO:0000256" key="9">
    <source>
        <dbReference type="RuleBase" id="RU004013"/>
    </source>
</evidence>
<evidence type="ECO:0000256" key="8">
    <source>
        <dbReference type="RuleBase" id="RU004011"/>
    </source>
</evidence>